<dbReference type="AlphaFoldDB" id="A0A7W8L9H0"/>
<sequence length="456" mass="51657">MDPISDDENLDSGYQLDPDKPLVLLLGWVDHEGIVSSLKTTGRQYKKKLIDSSPQNWSTIADLFDQFTVSAVVGKMPAYVLYLITLEQYRGVRDRLFSSIGSVRNQIFLYEDIFTGKQSDSLHAEYYSHPDPAVIDEALAFLKSHNVEVVPYARKAEVTVLADAFLDETDRNLIFRLYVPIGRIWSGEADRFLQLFQDYLVRVERLRVRLDQKRTEHGVVYEFHGHPPEGQQSLASEFGDFSELMRLLQSDTEAAAKEVASKGASAQEIERIVTRYAKEARRLQLDIRHEAEAKSVAIRHRLESELMDLDPSREEWIQISKLVAQSIPSMSEAIIGDPLFLGRPTQPIGRSTTNITYNLRPQFISSVNSVIAEEINGDQHFEPEHHRLLELATQHGGSRAKELETAVYEVADKGVEKVDRLKAKQKLTAFLIELGKKTGDLAFGVLQSYIEKQLGL</sequence>
<name>A0A7W8L9H0_9BURK</name>
<organism evidence="1 2">
    <name type="scientific">Paraburkholderia youngii</name>
    <dbReference type="NCBI Taxonomy" id="2782701"/>
    <lineage>
        <taxon>Bacteria</taxon>
        <taxon>Pseudomonadati</taxon>
        <taxon>Pseudomonadota</taxon>
        <taxon>Betaproteobacteria</taxon>
        <taxon>Burkholderiales</taxon>
        <taxon>Burkholderiaceae</taxon>
        <taxon>Paraburkholderia</taxon>
    </lineage>
</organism>
<evidence type="ECO:0000313" key="1">
    <source>
        <dbReference type="EMBL" id="MBB5402580.1"/>
    </source>
</evidence>
<proteinExistence type="predicted"/>
<dbReference type="EMBL" id="JACHDE010000009">
    <property type="protein sequence ID" value="MBB5402580.1"/>
    <property type="molecule type" value="Genomic_DNA"/>
</dbReference>
<dbReference type="Proteomes" id="UP000592820">
    <property type="component" value="Unassembled WGS sequence"/>
</dbReference>
<gene>
    <name evidence="1" type="ORF">HDG41_004666</name>
</gene>
<accession>A0A7W8L9H0</accession>
<reference evidence="1 2" key="1">
    <citation type="submission" date="2020-08" db="EMBL/GenBank/DDBJ databases">
        <title>Genomic Encyclopedia of Type Strains, Phase IV (KMG-V): Genome sequencing to study the core and pangenomes of soil and plant-associated prokaryotes.</title>
        <authorList>
            <person name="Whitman W."/>
        </authorList>
    </citation>
    <scope>NUCLEOTIDE SEQUENCE [LARGE SCALE GENOMIC DNA]</scope>
    <source>
        <strain evidence="1 2">JPY162</strain>
    </source>
</reference>
<dbReference type="RefSeq" id="WP_184227240.1">
    <property type="nucleotide sequence ID" value="NZ_JACHDE010000009.1"/>
</dbReference>
<evidence type="ECO:0000313" key="2">
    <source>
        <dbReference type="Proteomes" id="UP000592820"/>
    </source>
</evidence>
<comment type="caution">
    <text evidence="1">The sequence shown here is derived from an EMBL/GenBank/DDBJ whole genome shotgun (WGS) entry which is preliminary data.</text>
</comment>
<protein>
    <submittedName>
        <fullName evidence="1">Uncharacterized protein</fullName>
    </submittedName>
</protein>